<evidence type="ECO:0000259" key="7">
    <source>
        <dbReference type="PROSITE" id="PS51462"/>
    </source>
</evidence>
<comment type="cofactor">
    <cofactor evidence="1">
        <name>Mn(2+)</name>
        <dbReference type="ChEBI" id="CHEBI:29035"/>
    </cofactor>
</comment>
<evidence type="ECO:0000256" key="3">
    <source>
        <dbReference type="ARBA" id="ARBA00022723"/>
    </source>
</evidence>
<dbReference type="EMBL" id="KN880558">
    <property type="protein sequence ID" value="KIY66316.1"/>
    <property type="molecule type" value="Genomic_DNA"/>
</dbReference>
<keyword evidence="6" id="KW-0464">Manganese</keyword>
<dbReference type="STRING" id="1314674.A0A0D7B9X1"/>
<dbReference type="Gene3D" id="3.90.79.10">
    <property type="entry name" value="Nucleoside Triphosphate Pyrophosphohydrolase"/>
    <property type="match status" value="1"/>
</dbReference>
<dbReference type="SUPFAM" id="SSF55811">
    <property type="entry name" value="Nudix"/>
    <property type="match status" value="1"/>
</dbReference>
<dbReference type="OrthoDB" id="1695362at2759"/>
<dbReference type="PANTHER" id="PTHR12318:SF0">
    <property type="entry name" value="ACYL-COENZYME A DIPHOSPHATASE NUDT19"/>
    <property type="match status" value="1"/>
</dbReference>
<evidence type="ECO:0000313" key="8">
    <source>
        <dbReference type="EMBL" id="KIY66316.1"/>
    </source>
</evidence>
<dbReference type="Pfam" id="PF00293">
    <property type="entry name" value="NUDIX"/>
    <property type="match status" value="1"/>
</dbReference>
<name>A0A0D7B9X1_9AGAR</name>
<sequence length="291" mass="32053">MSAKSTAAPRPSASLVVINARNEVLLVHRNPKASSFAGAHVFPGGNFDGKQDSSSRMTAIRETFEESGLLFASPAESIPDAVTMATARQEIHSMKRTFGSFLEEHGLKTDESVLMPFTQWLTPVEAPRRYHTHFYVAFLPSSHATGFSAGAKEEQMPTPDGGQEVISARFLTPSAWLSLFREQKITFMPPQYYILSTLADIPPASLREGVLKLSNGAFGKMSVHPERLFTDGKKVTFTYEGDEERGGQSGRRHRVNCEVGKGGVMTRIDLEQSFDVFSQIEHQVPAESSKL</sequence>
<dbReference type="Proteomes" id="UP000054007">
    <property type="component" value="Unassembled WGS sequence"/>
</dbReference>
<gene>
    <name evidence="8" type="ORF">CYLTODRAFT_423532</name>
</gene>
<evidence type="ECO:0000256" key="1">
    <source>
        <dbReference type="ARBA" id="ARBA00001936"/>
    </source>
</evidence>
<dbReference type="InterPro" id="IPR039121">
    <property type="entry name" value="NUDT19"/>
</dbReference>
<dbReference type="InterPro" id="IPR000086">
    <property type="entry name" value="NUDIX_hydrolase_dom"/>
</dbReference>
<feature type="domain" description="Nudix hydrolase" evidence="7">
    <location>
        <begin position="8"/>
        <end position="193"/>
    </location>
</feature>
<dbReference type="PANTHER" id="PTHR12318">
    <property type="entry name" value="TESTOSTERONE-REGULATED PROTEIN RP2"/>
    <property type="match status" value="1"/>
</dbReference>
<evidence type="ECO:0000313" key="9">
    <source>
        <dbReference type="Proteomes" id="UP000054007"/>
    </source>
</evidence>
<accession>A0A0D7B9X1</accession>
<dbReference type="GO" id="GO:0016818">
    <property type="term" value="F:hydrolase activity, acting on acid anhydrides, in phosphorus-containing anhydrides"/>
    <property type="evidence" value="ECO:0007669"/>
    <property type="project" value="InterPro"/>
</dbReference>
<reference evidence="8 9" key="1">
    <citation type="journal article" date="2015" name="Fungal Genet. Biol.">
        <title>Evolution of novel wood decay mechanisms in Agaricales revealed by the genome sequences of Fistulina hepatica and Cylindrobasidium torrendii.</title>
        <authorList>
            <person name="Floudas D."/>
            <person name="Held B.W."/>
            <person name="Riley R."/>
            <person name="Nagy L.G."/>
            <person name="Koehler G."/>
            <person name="Ransdell A.S."/>
            <person name="Younus H."/>
            <person name="Chow J."/>
            <person name="Chiniquy J."/>
            <person name="Lipzen A."/>
            <person name="Tritt A."/>
            <person name="Sun H."/>
            <person name="Haridas S."/>
            <person name="LaButti K."/>
            <person name="Ohm R.A."/>
            <person name="Kues U."/>
            <person name="Blanchette R.A."/>
            <person name="Grigoriev I.V."/>
            <person name="Minto R.E."/>
            <person name="Hibbett D.S."/>
        </authorList>
    </citation>
    <scope>NUCLEOTIDE SEQUENCE [LARGE SCALE GENOMIC DNA]</scope>
    <source>
        <strain evidence="8 9">FP15055 ss-10</strain>
    </source>
</reference>
<dbReference type="AlphaFoldDB" id="A0A0D7B9X1"/>
<keyword evidence="4" id="KW-0378">Hydrolase</keyword>
<dbReference type="GO" id="GO:0046872">
    <property type="term" value="F:metal ion binding"/>
    <property type="evidence" value="ECO:0007669"/>
    <property type="project" value="UniProtKB-KW"/>
</dbReference>
<evidence type="ECO:0000256" key="2">
    <source>
        <dbReference type="ARBA" id="ARBA00001946"/>
    </source>
</evidence>
<evidence type="ECO:0000256" key="6">
    <source>
        <dbReference type="ARBA" id="ARBA00023211"/>
    </source>
</evidence>
<evidence type="ECO:0000256" key="4">
    <source>
        <dbReference type="ARBA" id="ARBA00022801"/>
    </source>
</evidence>
<keyword evidence="3" id="KW-0479">Metal-binding</keyword>
<dbReference type="GO" id="GO:0005739">
    <property type="term" value="C:mitochondrion"/>
    <property type="evidence" value="ECO:0007669"/>
    <property type="project" value="TreeGrafter"/>
</dbReference>
<dbReference type="PROSITE" id="PS51462">
    <property type="entry name" value="NUDIX"/>
    <property type="match status" value="1"/>
</dbReference>
<proteinExistence type="predicted"/>
<organism evidence="8 9">
    <name type="scientific">Cylindrobasidium torrendii FP15055 ss-10</name>
    <dbReference type="NCBI Taxonomy" id="1314674"/>
    <lineage>
        <taxon>Eukaryota</taxon>
        <taxon>Fungi</taxon>
        <taxon>Dikarya</taxon>
        <taxon>Basidiomycota</taxon>
        <taxon>Agaricomycotina</taxon>
        <taxon>Agaricomycetes</taxon>
        <taxon>Agaricomycetidae</taxon>
        <taxon>Agaricales</taxon>
        <taxon>Marasmiineae</taxon>
        <taxon>Physalacriaceae</taxon>
        <taxon>Cylindrobasidium</taxon>
    </lineage>
</organism>
<dbReference type="CDD" id="cd18870">
    <property type="entry name" value="NUDIX_AcylCoAdiphos_Nudt19"/>
    <property type="match status" value="1"/>
</dbReference>
<keyword evidence="9" id="KW-1185">Reference proteome</keyword>
<protein>
    <recommendedName>
        <fullName evidence="7">Nudix hydrolase domain-containing protein</fullName>
    </recommendedName>
</protein>
<keyword evidence="5" id="KW-0460">Magnesium</keyword>
<dbReference type="InterPro" id="IPR015797">
    <property type="entry name" value="NUDIX_hydrolase-like_dom_sf"/>
</dbReference>
<comment type="cofactor">
    <cofactor evidence="2">
        <name>Mg(2+)</name>
        <dbReference type="ChEBI" id="CHEBI:18420"/>
    </cofactor>
</comment>
<evidence type="ECO:0000256" key="5">
    <source>
        <dbReference type="ARBA" id="ARBA00022842"/>
    </source>
</evidence>